<dbReference type="EMBL" id="JAGGJU010000014">
    <property type="protein sequence ID" value="MBP1853029.1"/>
    <property type="molecule type" value="Genomic_DNA"/>
</dbReference>
<dbReference type="NCBIfam" id="TIGR03951">
    <property type="entry name" value="Fe_III_red_FhuF"/>
    <property type="match status" value="1"/>
</dbReference>
<sequence>MAGRALLDGPDLATVLDRYLRAFPGVDPRAAVSMWSMYYFSALGIPSMLHWLELRRTLPSALADIQVSLAPATGLPQGFVLPHIGKVTPDIAIDRALSSLIEDHAAPLIERIVADHGLGARLLWSNLASYLTWIVHEVGRLTDPRLAEEGGEFLQCAVWPSGMKNPMAGLNRREDDGHGGFCTRRRVCCLRYMLPGIPGCGTSCPLPAGRP</sequence>
<accession>A0ABS4E506</accession>
<dbReference type="PRINTS" id="PR01714">
    <property type="entry name" value="2FE2SRDCTASE"/>
</dbReference>
<protein>
    <submittedName>
        <fullName evidence="2">Ferric iron reductase protein FhuF</fullName>
    </submittedName>
</protein>
<evidence type="ECO:0000313" key="2">
    <source>
        <dbReference type="EMBL" id="MBP1853029.1"/>
    </source>
</evidence>
<dbReference type="RefSeq" id="WP_209948399.1">
    <property type="nucleotide sequence ID" value="NZ_JAGGJU010000014.1"/>
</dbReference>
<keyword evidence="3" id="KW-1185">Reference proteome</keyword>
<dbReference type="InterPro" id="IPR022770">
    <property type="entry name" value="IucA/IucC-like_C"/>
</dbReference>
<organism evidence="2 3">
    <name type="scientific">Rhizobium halophytocola</name>
    <dbReference type="NCBI Taxonomy" id="735519"/>
    <lineage>
        <taxon>Bacteria</taxon>
        <taxon>Pseudomonadati</taxon>
        <taxon>Pseudomonadota</taxon>
        <taxon>Alphaproteobacteria</taxon>
        <taxon>Hyphomicrobiales</taxon>
        <taxon>Rhizobiaceae</taxon>
        <taxon>Rhizobium/Agrobacterium group</taxon>
        <taxon>Rhizobium</taxon>
    </lineage>
</organism>
<gene>
    <name evidence="2" type="ORF">J2Z17_004488</name>
</gene>
<feature type="domain" description="Aerobactin siderophore biosynthesis IucA/IucC-like C-terminal" evidence="1">
    <location>
        <begin position="33"/>
        <end position="173"/>
    </location>
</feature>
<dbReference type="Pfam" id="PF06276">
    <property type="entry name" value="FhuF"/>
    <property type="match status" value="1"/>
</dbReference>
<dbReference type="Proteomes" id="UP000759443">
    <property type="component" value="Unassembled WGS sequence"/>
</dbReference>
<comment type="caution">
    <text evidence="2">The sequence shown here is derived from an EMBL/GenBank/DDBJ whole genome shotgun (WGS) entry which is preliminary data.</text>
</comment>
<evidence type="ECO:0000259" key="1">
    <source>
        <dbReference type="Pfam" id="PF06276"/>
    </source>
</evidence>
<proteinExistence type="predicted"/>
<evidence type="ECO:0000313" key="3">
    <source>
        <dbReference type="Proteomes" id="UP000759443"/>
    </source>
</evidence>
<reference evidence="2 3" key="1">
    <citation type="submission" date="2021-03" db="EMBL/GenBank/DDBJ databases">
        <title>Genomic Encyclopedia of Type Strains, Phase IV (KMG-IV): sequencing the most valuable type-strain genomes for metagenomic binning, comparative biology and taxonomic classification.</title>
        <authorList>
            <person name="Goeker M."/>
        </authorList>
    </citation>
    <scope>NUCLEOTIDE SEQUENCE [LARGE SCALE GENOMIC DNA]</scope>
    <source>
        <strain evidence="2 3">DSM 21600</strain>
    </source>
</reference>
<name>A0ABS4E506_9HYPH</name>
<dbReference type="InterPro" id="IPR008090">
    <property type="entry name" value="Fe_iron_reduct"/>
</dbReference>